<name>A0ABQ8V913_9AGAR</name>
<feature type="compositionally biased region" description="Low complexity" evidence="1">
    <location>
        <begin position="176"/>
        <end position="197"/>
    </location>
</feature>
<organism evidence="3 4">
    <name type="scientific">Lentinula lateritia</name>
    <dbReference type="NCBI Taxonomy" id="40482"/>
    <lineage>
        <taxon>Eukaryota</taxon>
        <taxon>Fungi</taxon>
        <taxon>Dikarya</taxon>
        <taxon>Basidiomycota</taxon>
        <taxon>Agaricomycotina</taxon>
        <taxon>Agaricomycetes</taxon>
        <taxon>Agaricomycetidae</taxon>
        <taxon>Agaricales</taxon>
        <taxon>Marasmiineae</taxon>
        <taxon>Omphalotaceae</taxon>
        <taxon>Lentinula</taxon>
    </lineage>
</organism>
<accession>A0ABQ8V913</accession>
<keyword evidence="2" id="KW-0732">Signal</keyword>
<feature type="compositionally biased region" description="Basic and acidic residues" evidence="1">
    <location>
        <begin position="126"/>
        <end position="136"/>
    </location>
</feature>
<evidence type="ECO:0000256" key="1">
    <source>
        <dbReference type="SAM" id="MobiDB-lite"/>
    </source>
</evidence>
<comment type="caution">
    <text evidence="3">The sequence shown here is derived from an EMBL/GenBank/DDBJ whole genome shotgun (WGS) entry which is preliminary data.</text>
</comment>
<protein>
    <submittedName>
        <fullName evidence="3">Uncharacterized protein</fullName>
    </submittedName>
</protein>
<evidence type="ECO:0000256" key="2">
    <source>
        <dbReference type="SAM" id="SignalP"/>
    </source>
</evidence>
<feature type="chain" id="PRO_5047206105" evidence="2">
    <location>
        <begin position="29"/>
        <end position="238"/>
    </location>
</feature>
<evidence type="ECO:0000313" key="3">
    <source>
        <dbReference type="EMBL" id="KAJ4471933.1"/>
    </source>
</evidence>
<feature type="region of interest" description="Disordered" evidence="1">
    <location>
        <begin position="219"/>
        <end position="238"/>
    </location>
</feature>
<feature type="signal peptide" evidence="2">
    <location>
        <begin position="1"/>
        <end position="28"/>
    </location>
</feature>
<dbReference type="Proteomes" id="UP001150217">
    <property type="component" value="Unassembled WGS sequence"/>
</dbReference>
<feature type="compositionally biased region" description="Basic and acidic residues" evidence="1">
    <location>
        <begin position="100"/>
        <end position="110"/>
    </location>
</feature>
<proteinExistence type="predicted"/>
<keyword evidence="4" id="KW-1185">Reference proteome</keyword>
<evidence type="ECO:0000313" key="4">
    <source>
        <dbReference type="Proteomes" id="UP001150217"/>
    </source>
</evidence>
<sequence length="238" mass="26221">MKYHIMTATPGAVAILLSVASSVIQVYAAAIPSASSPPPGKFPDDLDIPSTSATPHIQSLPSVSVRNTPPTAVSSSLESTNPMRVNSIILMETRTREYDYLTPRRLDGQKKSSSKNMPLETETKEEEGKGKGEDLKGSPSLKKPLKQQKVETYQQRLEREQLELLAERQRMKAAIPKQPQQKLVTKKTTPTTPNVTKVPEKKKNLNNPLVNPIINNIVYGNQNGPSFSRPKNQKSPDA</sequence>
<reference evidence="3" key="1">
    <citation type="submission" date="2022-08" db="EMBL/GenBank/DDBJ databases">
        <title>A Global Phylogenomic Analysis of the Shiitake Genus Lentinula.</title>
        <authorList>
            <consortium name="DOE Joint Genome Institute"/>
            <person name="Sierra-Patev S."/>
            <person name="Min B."/>
            <person name="Naranjo-Ortiz M."/>
            <person name="Looney B."/>
            <person name="Konkel Z."/>
            <person name="Slot J.C."/>
            <person name="Sakamoto Y."/>
            <person name="Steenwyk J.L."/>
            <person name="Rokas A."/>
            <person name="Carro J."/>
            <person name="Camarero S."/>
            <person name="Ferreira P."/>
            <person name="Molpeceres G."/>
            <person name="Ruiz-Duenas F.J."/>
            <person name="Serrano A."/>
            <person name="Henrissat B."/>
            <person name="Drula E."/>
            <person name="Hughes K.W."/>
            <person name="Mata J.L."/>
            <person name="Ishikawa N.K."/>
            <person name="Vargas-Isla R."/>
            <person name="Ushijima S."/>
            <person name="Smith C.A."/>
            <person name="Ahrendt S."/>
            <person name="Andreopoulos W."/>
            <person name="He G."/>
            <person name="Labutti K."/>
            <person name="Lipzen A."/>
            <person name="Ng V."/>
            <person name="Riley R."/>
            <person name="Sandor L."/>
            <person name="Barry K."/>
            <person name="Martinez A.T."/>
            <person name="Xiao Y."/>
            <person name="Gibbons J.G."/>
            <person name="Terashima K."/>
            <person name="Grigoriev I.V."/>
            <person name="Hibbett D.S."/>
        </authorList>
    </citation>
    <scope>NUCLEOTIDE SEQUENCE</scope>
    <source>
        <strain evidence="3">RHP3577 ss4</strain>
    </source>
</reference>
<feature type="region of interest" description="Disordered" evidence="1">
    <location>
        <begin position="172"/>
        <end position="209"/>
    </location>
</feature>
<feature type="compositionally biased region" description="Polar residues" evidence="1">
    <location>
        <begin position="49"/>
        <end position="79"/>
    </location>
</feature>
<dbReference type="EMBL" id="JANVFT010000085">
    <property type="protein sequence ID" value="KAJ4471933.1"/>
    <property type="molecule type" value="Genomic_DNA"/>
</dbReference>
<feature type="region of interest" description="Disordered" evidence="1">
    <location>
        <begin position="34"/>
        <end position="79"/>
    </location>
</feature>
<feature type="region of interest" description="Disordered" evidence="1">
    <location>
        <begin position="100"/>
        <end position="150"/>
    </location>
</feature>
<gene>
    <name evidence="3" type="ORF">C8R41DRAFT_984106</name>
</gene>